<accession>A0A1Z3GCX7</accession>
<evidence type="ECO:0000256" key="1">
    <source>
        <dbReference type="SAM" id="MobiDB-lite"/>
    </source>
</evidence>
<evidence type="ECO:0000313" key="2">
    <source>
        <dbReference type="EMBL" id="ASC55611.1"/>
    </source>
</evidence>
<feature type="region of interest" description="Disordered" evidence="1">
    <location>
        <begin position="48"/>
        <end position="80"/>
    </location>
</feature>
<protein>
    <submittedName>
        <fullName evidence="2">Uncharacterized protein</fullName>
    </submittedName>
</protein>
<name>A0A1Z3GCX7_9POXV</name>
<proteinExistence type="predicted"/>
<dbReference type="Proteomes" id="UP000202998">
    <property type="component" value="Segment"/>
</dbReference>
<keyword evidence="3" id="KW-1185">Reference proteome</keyword>
<feature type="compositionally biased region" description="Polar residues" evidence="1">
    <location>
        <begin position="48"/>
        <end position="58"/>
    </location>
</feature>
<sequence>MASHSACSEHSSVCGSFCDSFCNDSVFTDASLCNAHCAFQHHRELSGSQRATRTTSRQSEQHAERHSGQPAPPRETEPQSPVMIPTLSLEQLLNNSSVTQSLVPGCTETDARHLLEELSSLCVGDQITMLRCLAGSFYWHAAFVPYACLHIVSKRMRTMYAREVVHLADDLVDALSADTNAFRRYRERVLEEMASEEMNVYRYLTSTNADIDEDNLLSAVETLLRQYRHMGCYRSLCMLKILALQHEDLTQFILGRIKTTRESAHWRTRTVFV</sequence>
<organism evidence="2 3">
    <name type="scientific">Seal parapoxvirus</name>
    <dbReference type="NCBI Taxonomy" id="187984"/>
    <lineage>
        <taxon>Viruses</taxon>
        <taxon>Varidnaviria</taxon>
        <taxon>Bamfordvirae</taxon>
        <taxon>Nucleocytoviricota</taxon>
        <taxon>Pokkesviricetes</taxon>
        <taxon>Chitovirales</taxon>
        <taxon>Poxviridae</taxon>
        <taxon>Chordopoxvirinae</taxon>
        <taxon>Parapoxvirus</taxon>
        <taxon>Parapoxvirus sealpox</taxon>
        <taxon>Grey sealpox virus</taxon>
    </lineage>
</organism>
<evidence type="ECO:0000313" key="3">
    <source>
        <dbReference type="Proteomes" id="UP000202998"/>
    </source>
</evidence>
<dbReference type="EMBL" id="KY382358">
    <property type="protein sequence ID" value="ASC55611.1"/>
    <property type="molecule type" value="Genomic_DNA"/>
</dbReference>
<dbReference type="OrthoDB" id="14160at10239"/>
<reference evidence="2 3" key="1">
    <citation type="journal article" date="2017" name="Sci. Rep.">
        <title>Recovery of the first full-length genome sequence of a parapoxvirus directly from a clinical sample.</title>
        <authorList>
            <person name="Gunther T."/>
            <person name="Haas L."/>
            <person name="Alawi M."/>
            <person name="Wohlsein P."/>
            <person name="Marks J."/>
            <person name="Grundhoff A."/>
            <person name="Becher P."/>
            <person name="Fischer N."/>
        </authorList>
    </citation>
    <scope>NUCLEOTIDE SEQUENCE [LARGE SCALE GENOMIC DNA]</scope>
    <source>
        <strain evidence="2">AFK76s1</strain>
    </source>
</reference>
<gene>
    <name evidence="2" type="ORF">SePPVgORF017</name>
</gene>